<keyword evidence="6" id="KW-1185">Reference proteome</keyword>
<dbReference type="InterPro" id="IPR001533">
    <property type="entry name" value="Pterin_deHydtase"/>
</dbReference>
<dbReference type="GO" id="GO:0006729">
    <property type="term" value="P:tetrahydrobiopterin biosynthetic process"/>
    <property type="evidence" value="ECO:0007669"/>
    <property type="project" value="InterPro"/>
</dbReference>
<comment type="similarity">
    <text evidence="2 4">Belongs to the pterin-4-alpha-carbinolamine dehydratase family.</text>
</comment>
<dbReference type="Gene3D" id="3.30.1360.20">
    <property type="entry name" value="Transcriptional coactivator/pterin dehydratase"/>
    <property type="match status" value="1"/>
</dbReference>
<evidence type="ECO:0000256" key="4">
    <source>
        <dbReference type="HAMAP-Rule" id="MF_00434"/>
    </source>
</evidence>
<dbReference type="EMBL" id="FOXV01000007">
    <property type="protein sequence ID" value="SFQ50168.1"/>
    <property type="molecule type" value="Genomic_DNA"/>
</dbReference>
<evidence type="ECO:0000256" key="1">
    <source>
        <dbReference type="ARBA" id="ARBA00001554"/>
    </source>
</evidence>
<accession>A0A1I5Z0V8</accession>
<evidence type="ECO:0000313" key="5">
    <source>
        <dbReference type="EMBL" id="SFQ50168.1"/>
    </source>
</evidence>
<dbReference type="SUPFAM" id="SSF55248">
    <property type="entry name" value="PCD-like"/>
    <property type="match status" value="1"/>
</dbReference>
<evidence type="ECO:0000313" key="6">
    <source>
        <dbReference type="Proteomes" id="UP000243106"/>
    </source>
</evidence>
<dbReference type="PANTHER" id="PTHR12599:SF0">
    <property type="entry name" value="PTERIN-4-ALPHA-CARBINOLAMINE DEHYDRATASE"/>
    <property type="match status" value="1"/>
</dbReference>
<dbReference type="EC" id="4.2.1.96" evidence="4"/>
<dbReference type="STRING" id="93684.SAMN05421853_107129"/>
<dbReference type="NCBIfam" id="NF002018">
    <property type="entry name" value="PRK00823.1-3"/>
    <property type="match status" value="1"/>
</dbReference>
<dbReference type="InterPro" id="IPR036428">
    <property type="entry name" value="PCD_sf"/>
</dbReference>
<sequence>MTDTLSDADLKPVLDAGWSKTDDGKGITKTFKFEDFVGAFGWMSKAAMHAEKMDHHPEWSNVYNSVTVTLTSHDVGGLTDRDTDLAQAMDKL</sequence>
<dbReference type="HAMAP" id="MF_00434">
    <property type="entry name" value="Pterin_4_alpha"/>
    <property type="match status" value="1"/>
</dbReference>
<comment type="catalytic activity">
    <reaction evidence="1 4">
        <text>(4aS,6R)-4a-hydroxy-L-erythro-5,6,7,8-tetrahydrobiopterin = (6R)-L-erythro-6,7-dihydrobiopterin + H2O</text>
        <dbReference type="Rhea" id="RHEA:11920"/>
        <dbReference type="ChEBI" id="CHEBI:15377"/>
        <dbReference type="ChEBI" id="CHEBI:15642"/>
        <dbReference type="ChEBI" id="CHEBI:43120"/>
        <dbReference type="EC" id="4.2.1.96"/>
    </reaction>
</comment>
<keyword evidence="3 4" id="KW-0456">Lyase</keyword>
<evidence type="ECO:0000256" key="3">
    <source>
        <dbReference type="ARBA" id="ARBA00023239"/>
    </source>
</evidence>
<dbReference type="AlphaFoldDB" id="A0A1I5Z0V8"/>
<protein>
    <recommendedName>
        <fullName evidence="4">Putative pterin-4-alpha-carbinolamine dehydratase</fullName>
        <shortName evidence="4">PHS</shortName>
        <ecNumber evidence="4">4.2.1.96</ecNumber>
    </recommendedName>
    <alternativeName>
        <fullName evidence="4">4-alpha-hydroxy-tetrahydropterin dehydratase</fullName>
    </alternativeName>
    <alternativeName>
        <fullName evidence="4">Pterin carbinolamine dehydratase</fullName>
        <shortName evidence="4">PCD</shortName>
    </alternativeName>
</protein>
<dbReference type="Pfam" id="PF01329">
    <property type="entry name" value="Pterin_4a"/>
    <property type="match status" value="1"/>
</dbReference>
<dbReference type="GO" id="GO:0008124">
    <property type="term" value="F:4-alpha-hydroxytetrahydrobiopterin dehydratase activity"/>
    <property type="evidence" value="ECO:0007669"/>
    <property type="project" value="UniProtKB-UniRule"/>
</dbReference>
<organism evidence="5 6">
    <name type="scientific">Roseivivax halotolerans</name>
    <dbReference type="NCBI Taxonomy" id="93684"/>
    <lineage>
        <taxon>Bacteria</taxon>
        <taxon>Pseudomonadati</taxon>
        <taxon>Pseudomonadota</taxon>
        <taxon>Alphaproteobacteria</taxon>
        <taxon>Rhodobacterales</taxon>
        <taxon>Roseobacteraceae</taxon>
        <taxon>Roseivivax</taxon>
    </lineage>
</organism>
<gene>
    <name evidence="5" type="ORF">SAMN05421853_107129</name>
</gene>
<reference evidence="6" key="1">
    <citation type="submission" date="2016-10" db="EMBL/GenBank/DDBJ databases">
        <authorList>
            <person name="Varghese N."/>
            <person name="Submissions S."/>
        </authorList>
    </citation>
    <scope>NUCLEOTIDE SEQUENCE [LARGE SCALE GENOMIC DNA]</scope>
    <source>
        <strain evidence="6">JCM 10271</strain>
    </source>
</reference>
<name>A0A1I5Z0V8_9RHOB</name>
<evidence type="ECO:0000256" key="2">
    <source>
        <dbReference type="ARBA" id="ARBA00006472"/>
    </source>
</evidence>
<dbReference type="RefSeq" id="WP_093012122.1">
    <property type="nucleotide sequence ID" value="NZ_FOXV01000007.1"/>
</dbReference>
<dbReference type="Proteomes" id="UP000243106">
    <property type="component" value="Unassembled WGS sequence"/>
</dbReference>
<dbReference type="PANTHER" id="PTHR12599">
    <property type="entry name" value="PTERIN-4-ALPHA-CARBINOLAMINE DEHYDRATASE"/>
    <property type="match status" value="1"/>
</dbReference>
<dbReference type="CDD" id="cd00914">
    <property type="entry name" value="PCD_DCoH_subfamily_b"/>
    <property type="match status" value="1"/>
</dbReference>
<proteinExistence type="inferred from homology"/>